<dbReference type="Gene3D" id="3.30.450.40">
    <property type="match status" value="1"/>
</dbReference>
<evidence type="ECO:0000313" key="2">
    <source>
        <dbReference type="EMBL" id="PQJ64970.1"/>
    </source>
</evidence>
<dbReference type="Proteomes" id="UP000238730">
    <property type="component" value="Unassembled WGS sequence"/>
</dbReference>
<dbReference type="PANTHER" id="PTHR38765">
    <property type="entry name" value="DUF484 DOMAIN-CONTAINING PROTEIN"/>
    <property type="match status" value="1"/>
</dbReference>
<gene>
    <name evidence="2" type="ORF">BTO08_14745</name>
</gene>
<dbReference type="InterPro" id="IPR007435">
    <property type="entry name" value="DUF484"/>
</dbReference>
<accession>A0A2S7VTG4</accession>
<proteinExistence type="predicted"/>
<dbReference type="AlphaFoldDB" id="A0A2S7VTG4"/>
<dbReference type="EMBL" id="MSCJ01000002">
    <property type="protein sequence ID" value="PQJ64970.1"/>
    <property type="molecule type" value="Genomic_DNA"/>
</dbReference>
<dbReference type="InterPro" id="IPR029016">
    <property type="entry name" value="GAF-like_dom_sf"/>
</dbReference>
<dbReference type="RefSeq" id="WP_005372471.1">
    <property type="nucleotide sequence ID" value="NZ_JAKJTG010000027.1"/>
</dbReference>
<evidence type="ECO:0000256" key="1">
    <source>
        <dbReference type="SAM" id="Coils"/>
    </source>
</evidence>
<reference evidence="2 3" key="1">
    <citation type="submission" date="2016-12" db="EMBL/GenBank/DDBJ databases">
        <title>Diversity of luminous bacteria.</title>
        <authorList>
            <person name="Yoshizawa S."/>
            <person name="Kogure K."/>
        </authorList>
    </citation>
    <scope>NUCLEOTIDE SEQUENCE [LARGE SCALE GENOMIC DNA]</scope>
    <source>
        <strain evidence="2 3">LC1-200</strain>
    </source>
</reference>
<protein>
    <recommendedName>
        <fullName evidence="4">DUF484 domain-containing protein</fullName>
    </recommendedName>
</protein>
<dbReference type="OrthoDB" id="8525200at2"/>
<feature type="coiled-coil region" evidence="1">
    <location>
        <begin position="55"/>
        <end position="82"/>
    </location>
</feature>
<evidence type="ECO:0000313" key="3">
    <source>
        <dbReference type="Proteomes" id="UP000238730"/>
    </source>
</evidence>
<dbReference type="PANTHER" id="PTHR38765:SF1">
    <property type="entry name" value="DUF484 DOMAIN-CONTAINING PROTEIN"/>
    <property type="match status" value="1"/>
</dbReference>
<dbReference type="Pfam" id="PF04340">
    <property type="entry name" value="DUF484"/>
    <property type="match status" value="1"/>
</dbReference>
<name>A0A2S7VTG4_PHOAN</name>
<keyword evidence="1" id="KW-0175">Coiled coil</keyword>
<evidence type="ECO:0008006" key="4">
    <source>
        <dbReference type="Google" id="ProtNLM"/>
    </source>
</evidence>
<organism evidence="2 3">
    <name type="scientific">Photobacterium angustum</name>
    <dbReference type="NCBI Taxonomy" id="661"/>
    <lineage>
        <taxon>Bacteria</taxon>
        <taxon>Pseudomonadati</taxon>
        <taxon>Pseudomonadota</taxon>
        <taxon>Gammaproteobacteria</taxon>
        <taxon>Vibrionales</taxon>
        <taxon>Vibrionaceae</taxon>
        <taxon>Photobacterium</taxon>
    </lineage>
</organism>
<comment type="caution">
    <text evidence="2">The sequence shown here is derived from an EMBL/GenBank/DDBJ whole genome shotgun (WGS) entry which is preliminary data.</text>
</comment>
<sequence length="234" mass="26824">MTTHSQQTCSSGDDLNEVLNEQAVVTYLRNNPTFFSRQSEWLSDVRIPHQERGTVSLVDIQLERLRLRIAELEQQHATLLANATKSGELSVLFSNAQVQLLQCHNIYQVLTIIDALAAQLDLSVCLRLFDSEDKLLYLERRQFNDFYRSRLTQDRPYLGRLRRPEAELLYTHPPQLGSFIVLPLGRSAANGVLSFASADGGHFQPEMDTLFVEQLATTISYLIEHWQYTREVID</sequence>